<name>A0A1N7S8Q1_9BURK</name>
<keyword evidence="2" id="KW-1185">Reference proteome</keyword>
<evidence type="ECO:0000313" key="1">
    <source>
        <dbReference type="EMBL" id="SIT43776.1"/>
    </source>
</evidence>
<dbReference type="EMBL" id="CYGY02000035">
    <property type="protein sequence ID" value="SIT43776.1"/>
    <property type="molecule type" value="Genomic_DNA"/>
</dbReference>
<dbReference type="RefSeq" id="WP_087735939.1">
    <property type="nucleotide sequence ID" value="NZ_CYGY02000035.1"/>
</dbReference>
<dbReference type="OrthoDB" id="8908039at2"/>
<gene>
    <name evidence="1" type="ORF">BN2476_350286</name>
</gene>
<protein>
    <submittedName>
        <fullName evidence="1">Uncharacterized protein</fullName>
    </submittedName>
</protein>
<comment type="caution">
    <text evidence="1">The sequence shown here is derived from an EMBL/GenBank/DDBJ whole genome shotgun (WGS) entry which is preliminary data.</text>
</comment>
<evidence type="ECO:0000313" key="2">
    <source>
        <dbReference type="Proteomes" id="UP000195569"/>
    </source>
</evidence>
<reference evidence="1" key="1">
    <citation type="submission" date="2016-12" db="EMBL/GenBank/DDBJ databases">
        <authorList>
            <person name="Moulin L."/>
        </authorList>
    </citation>
    <scope>NUCLEOTIDE SEQUENCE [LARGE SCALE GENOMIC DNA]</scope>
    <source>
        <strain evidence="1">STM 7183</strain>
    </source>
</reference>
<dbReference type="Proteomes" id="UP000195569">
    <property type="component" value="Unassembled WGS sequence"/>
</dbReference>
<dbReference type="AlphaFoldDB" id="A0A1N7S8Q1"/>
<organism evidence="1 2">
    <name type="scientific">Paraburkholderia piptadeniae</name>
    <dbReference type="NCBI Taxonomy" id="1701573"/>
    <lineage>
        <taxon>Bacteria</taxon>
        <taxon>Pseudomonadati</taxon>
        <taxon>Pseudomonadota</taxon>
        <taxon>Betaproteobacteria</taxon>
        <taxon>Burkholderiales</taxon>
        <taxon>Burkholderiaceae</taxon>
        <taxon>Paraburkholderia</taxon>
    </lineage>
</organism>
<accession>A0A1N7S8Q1</accession>
<proteinExistence type="predicted"/>
<sequence length="90" mass="9834">MAKQLFFVTALTNAAAVKEKVETVVAEKERRYELAPDKWVVYTDGPAGELASKLGIRDDPHVGTGLVLTLGSYGGRAPSSLWEWIKAQTE</sequence>